<evidence type="ECO:0000256" key="4">
    <source>
        <dbReference type="ARBA" id="ARBA00022741"/>
    </source>
</evidence>
<dbReference type="PROSITE" id="PS00107">
    <property type="entry name" value="PROTEIN_KINASE_ATP"/>
    <property type="match status" value="1"/>
</dbReference>
<evidence type="ECO:0000259" key="13">
    <source>
        <dbReference type="PROSITE" id="PS50011"/>
    </source>
</evidence>
<dbReference type="InterPro" id="IPR011009">
    <property type="entry name" value="Kinase-like_dom_sf"/>
</dbReference>
<protein>
    <recommendedName>
        <fullName evidence="1">non-specific serine/threonine protein kinase</fullName>
        <ecNumber evidence="1">2.7.11.1</ecNumber>
    </recommendedName>
</protein>
<evidence type="ECO:0000256" key="5">
    <source>
        <dbReference type="ARBA" id="ARBA00022777"/>
    </source>
</evidence>
<reference evidence="15" key="1">
    <citation type="submission" date="2003-08" db="EMBL/GenBank/DDBJ databases">
        <authorList>
            <person name="Birren B."/>
            <person name="Nusbaum C."/>
            <person name="Abebe A."/>
            <person name="Abouelleil A."/>
            <person name="Adekoya E."/>
            <person name="Ait-zahra M."/>
            <person name="Allen N."/>
            <person name="Allen T."/>
            <person name="An P."/>
            <person name="Anderson M."/>
            <person name="Anderson S."/>
            <person name="Arachchi H."/>
            <person name="Armbruster J."/>
            <person name="Bachantsang P."/>
            <person name="Baldwin J."/>
            <person name="Barry A."/>
            <person name="Bayul T."/>
            <person name="Blitshsteyn B."/>
            <person name="Bloom T."/>
            <person name="Blye J."/>
            <person name="Boguslavskiy L."/>
            <person name="Borowsky M."/>
            <person name="Boukhgalter B."/>
            <person name="Brunache A."/>
            <person name="Butler J."/>
            <person name="Calixte N."/>
            <person name="Calvo S."/>
            <person name="Camarata J."/>
            <person name="Campo K."/>
            <person name="Chang J."/>
            <person name="Cheshatsang Y."/>
            <person name="Citroen M."/>
            <person name="Collymore A."/>
            <person name="Considine T."/>
            <person name="Cook A."/>
            <person name="Cooke P."/>
            <person name="Corum B."/>
            <person name="Cuomo C."/>
            <person name="David R."/>
            <person name="Dawoe T."/>
            <person name="Degray S."/>
            <person name="Dodge S."/>
            <person name="Dooley K."/>
            <person name="Dorje P."/>
            <person name="Dorjee K."/>
            <person name="Dorris L."/>
            <person name="Duffey N."/>
            <person name="Dupes A."/>
            <person name="Elkins T."/>
            <person name="Engels R."/>
            <person name="Erickson J."/>
            <person name="Farina A."/>
            <person name="Faro S."/>
            <person name="Ferreira P."/>
            <person name="Fischer H."/>
            <person name="Fitzgerald M."/>
            <person name="Foley K."/>
            <person name="Gage D."/>
            <person name="Galagan J."/>
            <person name="Gearin G."/>
            <person name="Gnerre S."/>
            <person name="Gnirke A."/>
            <person name="Goyette A."/>
            <person name="Graham J."/>
            <person name="Grandbois E."/>
            <person name="Gyaltsen K."/>
            <person name="Hafez N."/>
            <person name="Hagopian D."/>
            <person name="Hagos B."/>
            <person name="Hall J."/>
            <person name="Hatcher B."/>
            <person name="Heller A."/>
            <person name="Higgins H."/>
            <person name="Honan T."/>
            <person name="Horn A."/>
            <person name="Houde N."/>
            <person name="Hughes L."/>
            <person name="Hulme W."/>
            <person name="Husby E."/>
            <person name="Iliev I."/>
            <person name="Jaffe D."/>
            <person name="Jones C."/>
            <person name="Kamal M."/>
            <person name="Kamat A."/>
            <person name="Kamvysselis M."/>
            <person name="Karlsson E."/>
            <person name="Kells C."/>
            <person name="Kieu A."/>
            <person name="Kisner P."/>
            <person name="Kodira C."/>
            <person name="Kulbokas E."/>
            <person name="Labutti K."/>
            <person name="Lama D."/>
            <person name="Landers T."/>
            <person name="Leger J."/>
            <person name="Levine S."/>
            <person name="Lewis D."/>
            <person name="Lewis T."/>
            <person name="Lindblad-toh K."/>
            <person name="Liu X."/>
            <person name="Lokyitsang T."/>
            <person name="Lokyitsang Y."/>
            <person name="Lucien O."/>
            <person name="Lui A."/>
            <person name="Ma L.J."/>
            <person name="Mabbitt R."/>
            <person name="Macdonald J."/>
            <person name="Maclean C."/>
            <person name="Major J."/>
            <person name="Manning J."/>
            <person name="Marabella R."/>
            <person name="Maru K."/>
            <person name="Matthews C."/>
            <person name="Mauceli E."/>
            <person name="Mccarthy M."/>
            <person name="Mcdonough S."/>
            <person name="Mcghee T."/>
            <person name="Meldrim J."/>
            <person name="Meneus L."/>
            <person name="Mesirov J."/>
            <person name="Mihalev A."/>
            <person name="Mihova T."/>
            <person name="Mikkelsen T."/>
            <person name="Mlenga V."/>
            <person name="Moru K."/>
            <person name="Mozes J."/>
            <person name="Mulrain L."/>
            <person name="Munson G."/>
            <person name="Naylor J."/>
            <person name="Newes C."/>
            <person name="Nguyen C."/>
            <person name="Nguyen N."/>
            <person name="Nguyen T."/>
            <person name="Nicol R."/>
            <person name="Nielsen C."/>
            <person name="Nizzari M."/>
            <person name="Norbu C."/>
            <person name="Norbu N."/>
            <person name="O'donnell P."/>
            <person name="Okoawo O."/>
            <person name="O'leary S."/>
            <person name="Omotosho B."/>
            <person name="O'neill K."/>
            <person name="Osman S."/>
            <person name="Parker S."/>
            <person name="Perrin D."/>
            <person name="Phunkhang P."/>
            <person name="Piqani B."/>
            <person name="Purcell S."/>
            <person name="Rachupka T."/>
            <person name="Ramasamy U."/>
            <person name="Rameau R."/>
            <person name="Ray V."/>
            <person name="Raymond C."/>
            <person name="Retta R."/>
            <person name="Richardson S."/>
            <person name="Rise C."/>
            <person name="Rodriguez J."/>
            <person name="Rogers J."/>
            <person name="Rogov P."/>
            <person name="Rutman M."/>
            <person name="Schupbach R."/>
            <person name="Seaman C."/>
            <person name="Settipalli S."/>
            <person name="Sharpe T."/>
            <person name="Sheridan J."/>
            <person name="Sherpa N."/>
            <person name="Shi J."/>
            <person name="Smirnov S."/>
            <person name="Smith C."/>
            <person name="Sougnez C."/>
            <person name="Spencer B."/>
            <person name="Stalker J."/>
            <person name="Stange-thomann N."/>
            <person name="Stavropoulos S."/>
            <person name="Stetson K."/>
            <person name="Stone C."/>
            <person name="Stone S."/>
            <person name="Stubbs M."/>
            <person name="Talamas J."/>
            <person name="Tchuinga P."/>
            <person name="Tenzing P."/>
            <person name="Tesfaye S."/>
            <person name="Theodore J."/>
            <person name="Thoulutsang Y."/>
            <person name="Topham K."/>
            <person name="Towey S."/>
            <person name="Tsamla T."/>
            <person name="Tsomo N."/>
            <person name="Vallee D."/>
            <person name="Vassiliev H."/>
            <person name="Venkataraman V."/>
            <person name="Vinson J."/>
            <person name="Vo A."/>
            <person name="Wade C."/>
            <person name="Wang S."/>
            <person name="Wangchuk T."/>
            <person name="Wangdi T."/>
            <person name="Whittaker C."/>
            <person name="Wilkinson J."/>
            <person name="Wu Y."/>
            <person name="Wyman D."/>
            <person name="Yadav S."/>
            <person name="Yang S."/>
            <person name="Yang X."/>
            <person name="Yeager S."/>
            <person name="Yee E."/>
            <person name="Young G."/>
            <person name="Zainoun J."/>
            <person name="Zembeck L."/>
            <person name="Zimmer A."/>
            <person name="Zody M."/>
            <person name="Lander E."/>
        </authorList>
    </citation>
    <scope>NUCLEOTIDE SEQUENCE [LARGE SCALE GENOMIC DNA]</scope>
</reference>
<reference evidence="14" key="3">
    <citation type="submission" date="2025-09" db="UniProtKB">
        <authorList>
            <consortium name="Ensembl"/>
        </authorList>
    </citation>
    <scope>IDENTIFICATION</scope>
</reference>
<evidence type="ECO:0000256" key="1">
    <source>
        <dbReference type="ARBA" id="ARBA00012513"/>
    </source>
</evidence>
<feature type="compositionally biased region" description="Basic and acidic residues" evidence="11">
    <location>
        <begin position="372"/>
        <end position="381"/>
    </location>
</feature>
<feature type="region of interest" description="Disordered" evidence="11">
    <location>
        <begin position="335"/>
        <end position="354"/>
    </location>
</feature>
<keyword evidence="6 9" id="KW-0067">ATP-binding</keyword>
<dbReference type="FunFam" id="3.30.200.20:FF:000163">
    <property type="entry name" value="SRSF protein kinase 2 isoform X1"/>
    <property type="match status" value="1"/>
</dbReference>
<dbReference type="GO" id="GO:0035556">
    <property type="term" value="P:intracellular signal transduction"/>
    <property type="evidence" value="ECO:0007669"/>
    <property type="project" value="TreeGrafter"/>
</dbReference>
<dbReference type="GO" id="GO:0005524">
    <property type="term" value="F:ATP binding"/>
    <property type="evidence" value="ECO:0007669"/>
    <property type="project" value="UniProtKB-UniRule"/>
</dbReference>
<dbReference type="InParanoid" id="H2YVF7"/>
<name>H2YVF7_CIOSA</name>
<dbReference type="SUPFAM" id="SSF56112">
    <property type="entry name" value="Protein kinase-like (PK-like)"/>
    <property type="match status" value="1"/>
</dbReference>
<keyword evidence="12" id="KW-0472">Membrane</keyword>
<dbReference type="PANTHER" id="PTHR47634">
    <property type="entry name" value="PROTEIN KINASE DOMAIN-CONTAINING PROTEIN-RELATED"/>
    <property type="match status" value="1"/>
</dbReference>
<dbReference type="GeneTree" id="ENSGT00940000155264"/>
<feature type="compositionally biased region" description="Basic and acidic residues" evidence="11">
    <location>
        <begin position="15"/>
        <end position="25"/>
    </location>
</feature>
<dbReference type="FunCoup" id="H2YVF7">
    <property type="interactions" value="112"/>
</dbReference>
<dbReference type="FunFam" id="1.10.510.10:FF:000275">
    <property type="entry name" value="SRSF protein kinase 2 isoform X3"/>
    <property type="match status" value="3"/>
</dbReference>
<feature type="region of interest" description="Disordered" evidence="11">
    <location>
        <begin position="361"/>
        <end position="422"/>
    </location>
</feature>
<dbReference type="GO" id="GO:0004674">
    <property type="term" value="F:protein serine/threonine kinase activity"/>
    <property type="evidence" value="ECO:0007669"/>
    <property type="project" value="UniProtKB-KW"/>
</dbReference>
<dbReference type="EC" id="2.7.11.1" evidence="1"/>
<dbReference type="InterPro" id="IPR051334">
    <property type="entry name" value="SRPK"/>
</dbReference>
<evidence type="ECO:0000256" key="2">
    <source>
        <dbReference type="ARBA" id="ARBA00022527"/>
    </source>
</evidence>
<dbReference type="PROSITE" id="PS50011">
    <property type="entry name" value="PROTEIN_KINASE_DOM"/>
    <property type="match status" value="1"/>
</dbReference>
<reference evidence="14" key="2">
    <citation type="submission" date="2025-08" db="UniProtKB">
        <authorList>
            <consortium name="Ensembl"/>
        </authorList>
    </citation>
    <scope>IDENTIFICATION</scope>
</reference>
<keyword evidence="3" id="KW-0808">Transferase</keyword>
<comment type="catalytic activity">
    <reaction evidence="8">
        <text>L-seryl-[protein] + ATP = O-phospho-L-seryl-[protein] + ADP + H(+)</text>
        <dbReference type="Rhea" id="RHEA:17989"/>
        <dbReference type="Rhea" id="RHEA-COMP:9863"/>
        <dbReference type="Rhea" id="RHEA-COMP:11604"/>
        <dbReference type="ChEBI" id="CHEBI:15378"/>
        <dbReference type="ChEBI" id="CHEBI:29999"/>
        <dbReference type="ChEBI" id="CHEBI:30616"/>
        <dbReference type="ChEBI" id="CHEBI:83421"/>
        <dbReference type="ChEBI" id="CHEBI:456216"/>
        <dbReference type="EC" id="2.7.11.1"/>
    </reaction>
</comment>
<feature type="compositionally biased region" description="Acidic residues" evidence="11">
    <location>
        <begin position="38"/>
        <end position="62"/>
    </location>
</feature>
<dbReference type="PANTHER" id="PTHR47634:SF9">
    <property type="entry name" value="PROTEIN KINASE DOMAIN-CONTAINING PROTEIN-RELATED"/>
    <property type="match status" value="1"/>
</dbReference>
<keyword evidence="10" id="KW-0175">Coiled coil</keyword>
<sequence length="721" mass="82531">TVLALQARKKRTKGKRLDKMKKKETPTTTNHMHKGSSDDEDQIEEEEEELRGSDDDEQEDPSDYCKGGYHPVKIGDLFNNYVTHVVRKLGWGHFSTVWLCWDMRNKRFVAMKVVKSAPHYTETALDEIKLLKSVRDSDPKDQNREKCVQLLDDFKIHGMNGTHVCMVFEVLGHHLLKWIIKSNYQGMPIPCVKSIIKQVLQRLDYLHTKCNIIHDIKPENILLCVDTYVRRIAADAQQWQHLGGNPPPPSSCKKYCNFFLVCYIIFGTFLYLFFLFFPFYTAPQAKHTQKISKNKKKKMKKKAKKQQQLLKMQIEQIEETEREGKPLMDTLISENLTPSTASGDHVSPPIVPNGDVIMEERKSDEEVGSGDAKSDGGKSPDDPMINGNNGRSEKDVVIDEEIKSEEQRDTSDDNKRKEEESGWNDDNLYELALSKCEFCPLYAIFFPVNYSSLSEEKLRPGRPSNENAERNLRGISSDSFSACFCSNNGASKGSDWRTSCSANDLLVNILEPDNHDKIKVKIADLGNACWVNKHFTEDIQTRQYRSIEVLLGAGYGPPADLWSTACMTFELVTGDYLFEPHSGEDYSRDEDHLALIIELLGYIPRSVSLAGEYSALYFTREVCFVCFACSDHIALIIELLGHIPRKFASSGHYSKEFFSKRGDLRHIHKLKMWPLRDVLHEKYEWSVEDAEHFASFLLPMLEVMPDRRASAAECLKHPWLS</sequence>
<dbReference type="InterPro" id="IPR017441">
    <property type="entry name" value="Protein_kinase_ATP_BS"/>
</dbReference>
<feature type="domain" description="Protein kinase" evidence="13">
    <location>
        <begin position="83"/>
        <end position="720"/>
    </location>
</feature>
<evidence type="ECO:0000256" key="9">
    <source>
        <dbReference type="PROSITE-ProRule" id="PRU10141"/>
    </source>
</evidence>
<dbReference type="Proteomes" id="UP000007875">
    <property type="component" value="Unassembled WGS sequence"/>
</dbReference>
<evidence type="ECO:0000256" key="8">
    <source>
        <dbReference type="ARBA" id="ARBA00048679"/>
    </source>
</evidence>
<dbReference type="Gene3D" id="3.30.200.20">
    <property type="entry name" value="Phosphorylase Kinase, domain 1"/>
    <property type="match status" value="1"/>
</dbReference>
<dbReference type="Gene3D" id="1.10.510.10">
    <property type="entry name" value="Transferase(Phosphotransferase) domain 1"/>
    <property type="match status" value="3"/>
</dbReference>
<keyword evidence="12" id="KW-0812">Transmembrane</keyword>
<feature type="region of interest" description="Disordered" evidence="11">
    <location>
        <begin position="1"/>
        <end position="65"/>
    </location>
</feature>
<feature type="compositionally biased region" description="Basic and acidic residues" evidence="11">
    <location>
        <begin position="391"/>
        <end position="420"/>
    </location>
</feature>
<evidence type="ECO:0000256" key="6">
    <source>
        <dbReference type="ARBA" id="ARBA00022840"/>
    </source>
</evidence>
<evidence type="ECO:0000256" key="12">
    <source>
        <dbReference type="SAM" id="Phobius"/>
    </source>
</evidence>
<dbReference type="InterPro" id="IPR000719">
    <property type="entry name" value="Prot_kinase_dom"/>
</dbReference>
<evidence type="ECO:0000256" key="7">
    <source>
        <dbReference type="ARBA" id="ARBA00047899"/>
    </source>
</evidence>
<dbReference type="STRING" id="51511.ENSCSAVP00000009317"/>
<dbReference type="GO" id="GO:0005737">
    <property type="term" value="C:cytoplasm"/>
    <property type="evidence" value="ECO:0007669"/>
    <property type="project" value="TreeGrafter"/>
</dbReference>
<dbReference type="GO" id="GO:0050684">
    <property type="term" value="P:regulation of mRNA processing"/>
    <property type="evidence" value="ECO:0007669"/>
    <property type="project" value="TreeGrafter"/>
</dbReference>
<dbReference type="GO" id="GO:0000245">
    <property type="term" value="P:spliceosomal complex assembly"/>
    <property type="evidence" value="ECO:0007669"/>
    <property type="project" value="TreeGrafter"/>
</dbReference>
<keyword evidence="4 9" id="KW-0547">Nucleotide-binding</keyword>
<evidence type="ECO:0000256" key="3">
    <source>
        <dbReference type="ARBA" id="ARBA00022679"/>
    </source>
</evidence>
<evidence type="ECO:0000256" key="10">
    <source>
        <dbReference type="SAM" id="Coils"/>
    </source>
</evidence>
<feature type="binding site" evidence="9">
    <location>
        <position position="112"/>
    </location>
    <ligand>
        <name>ATP</name>
        <dbReference type="ChEBI" id="CHEBI:30616"/>
    </ligand>
</feature>
<evidence type="ECO:0000313" key="14">
    <source>
        <dbReference type="Ensembl" id="ENSCSAVP00000009317.1"/>
    </source>
</evidence>
<dbReference type="AlphaFoldDB" id="H2YVF7"/>
<evidence type="ECO:0000313" key="15">
    <source>
        <dbReference type="Proteomes" id="UP000007875"/>
    </source>
</evidence>
<keyword evidence="15" id="KW-1185">Reference proteome</keyword>
<feature type="transmembrane region" description="Helical" evidence="12">
    <location>
        <begin position="258"/>
        <end position="280"/>
    </location>
</feature>
<comment type="catalytic activity">
    <reaction evidence="7">
        <text>L-threonyl-[protein] + ATP = O-phospho-L-threonyl-[protein] + ADP + H(+)</text>
        <dbReference type="Rhea" id="RHEA:46608"/>
        <dbReference type="Rhea" id="RHEA-COMP:11060"/>
        <dbReference type="Rhea" id="RHEA-COMP:11605"/>
        <dbReference type="ChEBI" id="CHEBI:15378"/>
        <dbReference type="ChEBI" id="CHEBI:30013"/>
        <dbReference type="ChEBI" id="CHEBI:30616"/>
        <dbReference type="ChEBI" id="CHEBI:61977"/>
        <dbReference type="ChEBI" id="CHEBI:456216"/>
        <dbReference type="EC" id="2.7.11.1"/>
    </reaction>
</comment>
<dbReference type="SMART" id="SM00220">
    <property type="entry name" value="S_TKc"/>
    <property type="match status" value="1"/>
</dbReference>
<organism evidence="14 15">
    <name type="scientific">Ciona savignyi</name>
    <name type="common">Pacific transparent sea squirt</name>
    <dbReference type="NCBI Taxonomy" id="51511"/>
    <lineage>
        <taxon>Eukaryota</taxon>
        <taxon>Metazoa</taxon>
        <taxon>Chordata</taxon>
        <taxon>Tunicata</taxon>
        <taxon>Ascidiacea</taxon>
        <taxon>Phlebobranchia</taxon>
        <taxon>Cionidae</taxon>
        <taxon>Ciona</taxon>
    </lineage>
</organism>
<dbReference type="GO" id="GO:0005634">
    <property type="term" value="C:nucleus"/>
    <property type="evidence" value="ECO:0007669"/>
    <property type="project" value="TreeGrafter"/>
</dbReference>
<dbReference type="Ensembl" id="ENSCSAVT00000009434.1">
    <property type="protein sequence ID" value="ENSCSAVP00000009317.1"/>
    <property type="gene ID" value="ENSCSAVG00000005489.1"/>
</dbReference>
<proteinExistence type="predicted"/>
<feature type="coiled-coil region" evidence="10">
    <location>
        <begin position="296"/>
        <end position="323"/>
    </location>
</feature>
<evidence type="ECO:0000256" key="11">
    <source>
        <dbReference type="SAM" id="MobiDB-lite"/>
    </source>
</evidence>
<keyword evidence="5" id="KW-0418">Kinase</keyword>
<keyword evidence="12" id="KW-1133">Transmembrane helix</keyword>
<accession>H2YVF7</accession>
<dbReference type="Pfam" id="PF00069">
    <property type="entry name" value="Pkinase"/>
    <property type="match status" value="2"/>
</dbReference>
<keyword evidence="2" id="KW-0723">Serine/threonine-protein kinase</keyword>
<dbReference type="eggNOG" id="KOG1290">
    <property type="taxonomic scope" value="Eukaryota"/>
</dbReference>